<feature type="compositionally biased region" description="Low complexity" evidence="1">
    <location>
        <begin position="164"/>
        <end position="176"/>
    </location>
</feature>
<dbReference type="Proteomes" id="UP000075714">
    <property type="component" value="Unassembled WGS sequence"/>
</dbReference>
<feature type="compositionally biased region" description="Polar residues" evidence="1">
    <location>
        <begin position="191"/>
        <end position="201"/>
    </location>
</feature>
<dbReference type="EMBL" id="LSYV01000654">
    <property type="protein sequence ID" value="KXZ41201.1"/>
    <property type="molecule type" value="Genomic_DNA"/>
</dbReference>
<keyword evidence="3" id="KW-1185">Reference proteome</keyword>
<feature type="compositionally biased region" description="Basic and acidic residues" evidence="1">
    <location>
        <begin position="115"/>
        <end position="125"/>
    </location>
</feature>
<comment type="caution">
    <text evidence="2">The sequence shown here is derived from an EMBL/GenBank/DDBJ whole genome shotgun (WGS) entry which is preliminary data.</text>
</comment>
<evidence type="ECO:0000313" key="3">
    <source>
        <dbReference type="Proteomes" id="UP000075714"/>
    </source>
</evidence>
<sequence length="631" mass="70542">MAAKVAEARAAAAEKQLAALFHKRAAAWHVEHTRRLEQQALAALDDGLEEQRRQDDKRRMEAIVQEVHASMMRNRAAHQERTAYLKRQQELHWRLRAVEEARLLRQRDEEEAARQRRREEEEAREQQLLLADEARRSGTDVLPADISGEADDEQDWDASSGYDSEAALSVGSLASSGSGGEGGASVDGNDDGTSVDVNDGNNEMEDMPDLVSEYSEGGTRYPDALGDETGSDLLETASYITDSDIGEDFVTLQRDDAEHRHIQPKRWYIDFGLEETIKHLAQSDDFADKFGTGMDTTDQGSHYSLGTAWRNMNYYTRRALADPRNGMYAVHFDFVEPFKSVTHATGVATVQTISVPLADRGKAFTSAPLAIVKGPKQPNNLPVFFKRTFESFERLATQGMTLTIPPPLRRRSPNRARLARTIVHFAFLFSWLADTPARTKSFNFVGVNARVGACAWCLWLGAGVPNAGGVGTTTRFLGYNEPCPQLDRRLGEVRVGDPRLRLNNDKYISRGRLVHAAFKESNAAGLRAKKKFGAVGVLPVENLARRLDPESCAWKGYLNVQDLLVVPTAHALLFGVVQNFLDVIFRDLPVPPDQQPFVISKPDRRTVELRAQHISVTSDFGRKYRDIMTYR</sequence>
<proteinExistence type="predicted"/>
<evidence type="ECO:0000313" key="2">
    <source>
        <dbReference type="EMBL" id="KXZ41201.1"/>
    </source>
</evidence>
<reference evidence="3" key="1">
    <citation type="journal article" date="2016" name="Nat. Commun.">
        <title>The Gonium pectorale genome demonstrates co-option of cell cycle regulation during the evolution of multicellularity.</title>
        <authorList>
            <person name="Hanschen E.R."/>
            <person name="Marriage T.N."/>
            <person name="Ferris P.J."/>
            <person name="Hamaji T."/>
            <person name="Toyoda A."/>
            <person name="Fujiyama A."/>
            <person name="Neme R."/>
            <person name="Noguchi H."/>
            <person name="Minakuchi Y."/>
            <person name="Suzuki M."/>
            <person name="Kawai-Toyooka H."/>
            <person name="Smith D.R."/>
            <person name="Sparks H."/>
            <person name="Anderson J."/>
            <person name="Bakaric R."/>
            <person name="Luria V."/>
            <person name="Karger A."/>
            <person name="Kirschner M.W."/>
            <person name="Durand P.M."/>
            <person name="Michod R.E."/>
            <person name="Nozaki H."/>
            <person name="Olson B.J."/>
        </authorList>
    </citation>
    <scope>NUCLEOTIDE SEQUENCE [LARGE SCALE GENOMIC DNA]</scope>
    <source>
        <strain evidence="3">NIES-2863</strain>
    </source>
</reference>
<dbReference type="OrthoDB" id="552220at2759"/>
<gene>
    <name evidence="2" type="ORF">GPECTOR_657g779</name>
</gene>
<evidence type="ECO:0000256" key="1">
    <source>
        <dbReference type="SAM" id="MobiDB-lite"/>
    </source>
</evidence>
<organism evidence="2 3">
    <name type="scientific">Gonium pectorale</name>
    <name type="common">Green alga</name>
    <dbReference type="NCBI Taxonomy" id="33097"/>
    <lineage>
        <taxon>Eukaryota</taxon>
        <taxon>Viridiplantae</taxon>
        <taxon>Chlorophyta</taxon>
        <taxon>core chlorophytes</taxon>
        <taxon>Chlorophyceae</taxon>
        <taxon>CS clade</taxon>
        <taxon>Chlamydomonadales</taxon>
        <taxon>Volvocaceae</taxon>
        <taxon>Gonium</taxon>
    </lineage>
</organism>
<name>A0A150FUA6_GONPE</name>
<feature type="region of interest" description="Disordered" evidence="1">
    <location>
        <begin position="115"/>
        <end position="217"/>
    </location>
</feature>
<dbReference type="AlphaFoldDB" id="A0A150FUA6"/>
<protein>
    <submittedName>
        <fullName evidence="2">Uncharacterized protein</fullName>
    </submittedName>
</protein>
<accession>A0A150FUA6</accession>